<keyword evidence="5" id="KW-1185">Reference proteome</keyword>
<feature type="region of interest" description="Disordered" evidence="1">
    <location>
        <begin position="1"/>
        <end position="33"/>
    </location>
</feature>
<dbReference type="InterPro" id="IPR038607">
    <property type="entry name" value="PhoD-like_sf"/>
</dbReference>
<dbReference type="PROSITE" id="PS51318">
    <property type="entry name" value="TAT"/>
    <property type="match status" value="1"/>
</dbReference>
<dbReference type="EMBL" id="CP006841">
    <property type="protein sequence ID" value="ALA68296.1"/>
    <property type="molecule type" value="Genomic_DNA"/>
</dbReference>
<dbReference type="InterPro" id="IPR006311">
    <property type="entry name" value="TAT_signal"/>
</dbReference>
<gene>
    <name evidence="4" type="ORF">CLAC_12090</name>
</gene>
<dbReference type="STRING" id="1408189.CLAC_12090"/>
<dbReference type="Gene3D" id="2.60.40.380">
    <property type="entry name" value="Purple acid phosphatase-like, N-terminal"/>
    <property type="match status" value="1"/>
</dbReference>
<dbReference type="CDD" id="cd07389">
    <property type="entry name" value="MPP_PhoD"/>
    <property type="match status" value="1"/>
</dbReference>
<dbReference type="Gene3D" id="3.60.21.70">
    <property type="entry name" value="PhoD-like phosphatase"/>
    <property type="match status" value="1"/>
</dbReference>
<dbReference type="InterPro" id="IPR029052">
    <property type="entry name" value="Metallo-depent_PP-like"/>
</dbReference>
<dbReference type="Pfam" id="PF16655">
    <property type="entry name" value="PhoD_N"/>
    <property type="match status" value="1"/>
</dbReference>
<evidence type="ECO:0000313" key="4">
    <source>
        <dbReference type="EMBL" id="ALA68296.1"/>
    </source>
</evidence>
<proteinExistence type="predicted"/>
<dbReference type="Proteomes" id="UP000058446">
    <property type="component" value="Chromosome"/>
</dbReference>
<feature type="compositionally biased region" description="Low complexity" evidence="1">
    <location>
        <begin position="15"/>
        <end position="33"/>
    </location>
</feature>
<dbReference type="InterPro" id="IPR032093">
    <property type="entry name" value="PhoD_N"/>
</dbReference>
<sequence>MLFSENPHTSACHKATSSQASAETSTSSAPFAPSRRSVLRAGVTGAAIGAVGLSSSATASASPFSLTSPGFLSPEAPKEQEFHVFQHGVASGDPLPDSVLIWTRATSHPEDTAGAGQGTPVALKWEVSTDEGFSSVVASGSLNTDPNADNTVKVDVKGLAPETSYFFRFAVTDGDYKGEVSPVGQTRTSPAAGSSPEKLGIALTSCANWESGYFSAYRDMANNADIDIIMCVGDYIYEYPRGEYSGKGPVRDHQPAHETISLADYRLRYATYRTDADLQEAHRLKPWVVTWDDHEVANDQFRDGAENHDPKKEGDFYARRDAAIQAYLEWLPVRATVFSKGGHLYRNFQYGDLADITMLDLRTYRDEAPKFKNLRPVDDESRSMMGSEQFNFLLGQWRSSTAKWRLVGNSVMFTPVLIPPMDPEATRAVTELLGIPQDGLPYNTDQWDGYAAERRKLIKIMGDEGFDNVVFLTGDIHSSWACDVPNVPGQYPDAGVAAMEIVCTSVSAPNIDDIVLLPQDNPISQVATDALQIANKYVKYLEFDRHGYAAVYVGRDDIHVDYRLVEVKEVPNQPLYTAASYRGVRGQGIARID</sequence>
<evidence type="ECO:0000313" key="5">
    <source>
        <dbReference type="Proteomes" id="UP000058446"/>
    </source>
</evidence>
<dbReference type="SUPFAM" id="SSF56300">
    <property type="entry name" value="Metallo-dependent phosphatases"/>
    <property type="match status" value="1"/>
</dbReference>
<protein>
    <submittedName>
        <fullName evidence="4">Alkaline phosphatase</fullName>
    </submittedName>
</protein>
<dbReference type="RefSeq" id="WP_053413088.1">
    <property type="nucleotide sequence ID" value="NZ_CP006841.1"/>
</dbReference>
<dbReference type="OrthoDB" id="3497025at2"/>
<evidence type="ECO:0000259" key="2">
    <source>
        <dbReference type="Pfam" id="PF09423"/>
    </source>
</evidence>
<reference evidence="4 5" key="1">
    <citation type="submission" date="2013-10" db="EMBL/GenBank/DDBJ databases">
        <title>Complete genome sequence of Corynebacterium lactis DSM 45799(T), isolated from raw cow milk.</title>
        <authorList>
            <person name="Ruckert C."/>
            <person name="Albersmeier A."/>
            <person name="Lipski A."/>
            <person name="Kalinowski J."/>
        </authorList>
    </citation>
    <scope>NUCLEOTIDE SEQUENCE [LARGE SCALE GENOMIC DNA]</scope>
    <source>
        <strain evidence="4 5">RW2-5</strain>
    </source>
</reference>
<dbReference type="PATRIC" id="fig|1408189.4.peg.2439"/>
<accession>A0A0K2H3M4</accession>
<feature type="domain" description="Phospholipase D N-terminal" evidence="3">
    <location>
        <begin position="87"/>
        <end position="188"/>
    </location>
</feature>
<dbReference type="InterPro" id="IPR052900">
    <property type="entry name" value="Phospholipid_Metab_Enz"/>
</dbReference>
<dbReference type="PANTHER" id="PTHR43606:SF2">
    <property type="entry name" value="ALKALINE PHOSPHATASE FAMILY PROTEIN (AFU_ORTHOLOGUE AFUA_5G03860)"/>
    <property type="match status" value="1"/>
</dbReference>
<organism evidence="4 5">
    <name type="scientific">Corynebacterium lactis RW2-5</name>
    <dbReference type="NCBI Taxonomy" id="1408189"/>
    <lineage>
        <taxon>Bacteria</taxon>
        <taxon>Bacillati</taxon>
        <taxon>Actinomycetota</taxon>
        <taxon>Actinomycetes</taxon>
        <taxon>Mycobacteriales</taxon>
        <taxon>Corynebacteriaceae</taxon>
        <taxon>Corynebacterium</taxon>
    </lineage>
</organism>
<dbReference type="InterPro" id="IPR018946">
    <property type="entry name" value="PhoD-like_MPP"/>
</dbReference>
<feature type="domain" description="PhoD-like phosphatase metallophosphatase" evidence="2">
    <location>
        <begin position="202"/>
        <end position="562"/>
    </location>
</feature>
<dbReference type="AlphaFoldDB" id="A0A0K2H3M4"/>
<evidence type="ECO:0000256" key="1">
    <source>
        <dbReference type="SAM" id="MobiDB-lite"/>
    </source>
</evidence>
<name>A0A0K2H3M4_9CORY</name>
<dbReference type="PANTHER" id="PTHR43606">
    <property type="entry name" value="PHOSPHATASE, PUTATIVE (AFU_ORTHOLOGUE AFUA_6G08710)-RELATED"/>
    <property type="match status" value="1"/>
</dbReference>
<evidence type="ECO:0000259" key="3">
    <source>
        <dbReference type="Pfam" id="PF16655"/>
    </source>
</evidence>
<dbReference type="Pfam" id="PF09423">
    <property type="entry name" value="PhoD"/>
    <property type="match status" value="1"/>
</dbReference>
<dbReference type="KEGG" id="clw:CLAC_12090"/>